<comment type="cofactor">
    <cofactor evidence="1">
        <name>[4Fe-4S] cluster</name>
        <dbReference type="ChEBI" id="CHEBI:49883"/>
    </cofactor>
</comment>
<feature type="domain" description="Elp3/MiaA/NifB-like radical SAM core" evidence="7">
    <location>
        <begin position="295"/>
        <end position="505"/>
    </location>
</feature>
<dbReference type="NCBIfam" id="TIGR03975">
    <property type="entry name" value="rSAM_ocin_1"/>
    <property type="match status" value="1"/>
</dbReference>
<dbReference type="PANTHER" id="PTHR43409:SF7">
    <property type="entry name" value="BLL1977 PROTEIN"/>
    <property type="match status" value="1"/>
</dbReference>
<dbReference type="Pfam" id="PF02310">
    <property type="entry name" value="B12-binding"/>
    <property type="match status" value="1"/>
</dbReference>
<evidence type="ECO:0000256" key="6">
    <source>
        <dbReference type="SAM" id="MobiDB-lite"/>
    </source>
</evidence>
<dbReference type="Gene3D" id="3.80.30.20">
    <property type="entry name" value="tm_1862 like domain"/>
    <property type="match status" value="1"/>
</dbReference>
<dbReference type="SFLD" id="SFLDF00324">
    <property type="entry name" value="bacteriocin_maturation"/>
    <property type="match status" value="1"/>
</dbReference>
<dbReference type="EMBL" id="CP059572">
    <property type="protein sequence ID" value="QXJ23342.1"/>
    <property type="molecule type" value="Genomic_DNA"/>
</dbReference>
<dbReference type="InterPro" id="IPR051198">
    <property type="entry name" value="BchE-like"/>
</dbReference>
<dbReference type="SUPFAM" id="SSF102114">
    <property type="entry name" value="Radical SAM enzymes"/>
    <property type="match status" value="1"/>
</dbReference>
<dbReference type="Pfam" id="PF04055">
    <property type="entry name" value="Radical_SAM"/>
    <property type="match status" value="1"/>
</dbReference>
<evidence type="ECO:0000256" key="1">
    <source>
        <dbReference type="ARBA" id="ARBA00001966"/>
    </source>
</evidence>
<evidence type="ECO:0000259" key="7">
    <source>
        <dbReference type="SMART" id="SM00729"/>
    </source>
</evidence>
<dbReference type="SFLD" id="SFLDS00029">
    <property type="entry name" value="Radical_SAM"/>
    <property type="match status" value="1"/>
</dbReference>
<dbReference type="InterPro" id="IPR006638">
    <property type="entry name" value="Elp3/MiaA/NifB-like_rSAM"/>
</dbReference>
<dbReference type="InterPro" id="IPR058240">
    <property type="entry name" value="rSAM_sf"/>
</dbReference>
<dbReference type="InterPro" id="IPR007197">
    <property type="entry name" value="rSAM"/>
</dbReference>
<dbReference type="SFLD" id="SFLDG01082">
    <property type="entry name" value="B12-binding_domain_containing"/>
    <property type="match status" value="1"/>
</dbReference>
<dbReference type="RefSeq" id="WP_231329029.1">
    <property type="nucleotide sequence ID" value="NZ_CP059572.1"/>
</dbReference>
<evidence type="ECO:0000313" key="9">
    <source>
        <dbReference type="Proteomes" id="UP001049518"/>
    </source>
</evidence>
<evidence type="ECO:0000256" key="3">
    <source>
        <dbReference type="ARBA" id="ARBA00022723"/>
    </source>
</evidence>
<reference evidence="8" key="1">
    <citation type="submission" date="2020-07" db="EMBL/GenBank/DDBJ databases">
        <authorList>
            <person name="Tarantini F.S."/>
            <person name="Hong K.W."/>
            <person name="Chan K.G."/>
        </authorList>
    </citation>
    <scope>NUCLEOTIDE SEQUENCE</scope>
    <source>
        <strain evidence="8">32-07</strain>
    </source>
</reference>
<keyword evidence="4" id="KW-0408">Iron</keyword>
<evidence type="ECO:0000256" key="4">
    <source>
        <dbReference type="ARBA" id="ARBA00023004"/>
    </source>
</evidence>
<dbReference type="Proteomes" id="UP001049518">
    <property type="component" value="Chromosome"/>
</dbReference>
<dbReference type="PANTHER" id="PTHR43409">
    <property type="entry name" value="ANAEROBIC MAGNESIUM-PROTOPORPHYRIN IX MONOMETHYL ESTER CYCLASE-RELATED"/>
    <property type="match status" value="1"/>
</dbReference>
<proteinExistence type="predicted"/>
<evidence type="ECO:0000313" key="8">
    <source>
        <dbReference type="EMBL" id="QXJ23342.1"/>
    </source>
</evidence>
<name>A0ABX8QX87_9ACTN</name>
<dbReference type="InterPro" id="IPR006158">
    <property type="entry name" value="Cobalamin-bd"/>
</dbReference>
<dbReference type="InterPro" id="IPR023984">
    <property type="entry name" value="rSAM_ocin_1"/>
</dbReference>
<accession>A0ABX8QX87</accession>
<keyword evidence="2" id="KW-0949">S-adenosyl-L-methionine</keyword>
<sequence>MPWHLVTAPNGAASVLAAALAPDHEVTTYYGSISFAERMLAEAETAPEGSAEARLLPESYMYVAEEGFTGGIGEWLFTGALYGTPRLPAEAAEACAAIGFAPDVAEQIFRLAPAFAADAADAIAAGRPDVVGFTTTFSQTVPALAVARRLRALAPHVTIVFGGSNCDGPMGAALHRNFPEIDYVVRREGEAPLRALLDALAEGDPGRTALQASRIPGLCWRDESVQGGCGGCGGSPPHEGQGGSGGCGGSSPRKRTVWANPEDGRLPGGGDFPPMDQDAYFERLETSPVADYIQPALMMETARGCWWGERHHCTFCGLSDMILPFRSKAPERVVGELLAGVGRHQVLDVLTTDNIVDRTYFDTVFPALEESGLDLRIMYEVKSDLTPAQARALRGAGVVQVQPGIENLHSLPLKLMRKGVTGTGNIATLRELQGQGLTVLWNYLVGFPGETDACYREVIGQIPLLHHLQPPLGAHRIALERFNPYFDHPDMGFAERRPRAWYRGVFPGLGEADLADVAYLFETPDHGIGGAVLAALKAAFGVWRDAYPRSSLTHRSVRGRLHLYDRRAGRHAADHVLDDPAEVAAYAALARGRSPEGLARHLSAAGWRVGAAWPAAFVDDLAALGLVYRESGRAVTLSTEHDATAVRGTAVPTPAMVGAGT</sequence>
<dbReference type="InterPro" id="IPR023404">
    <property type="entry name" value="rSAM_horseshoe"/>
</dbReference>
<organism evidence="8 9">
    <name type="scientific">Actinomadura graeca</name>
    <dbReference type="NCBI Taxonomy" id="2750812"/>
    <lineage>
        <taxon>Bacteria</taxon>
        <taxon>Bacillati</taxon>
        <taxon>Actinomycetota</taxon>
        <taxon>Actinomycetes</taxon>
        <taxon>Streptosporangiales</taxon>
        <taxon>Thermomonosporaceae</taxon>
        <taxon>Actinomadura</taxon>
    </lineage>
</organism>
<gene>
    <name evidence="8" type="ORF">AGRA3207_004484</name>
</gene>
<dbReference type="SMART" id="SM00729">
    <property type="entry name" value="Elp3"/>
    <property type="match status" value="1"/>
</dbReference>
<keyword evidence="9" id="KW-1185">Reference proteome</keyword>
<keyword evidence="5" id="KW-0411">Iron-sulfur</keyword>
<evidence type="ECO:0000256" key="2">
    <source>
        <dbReference type="ARBA" id="ARBA00022691"/>
    </source>
</evidence>
<keyword evidence="3" id="KW-0479">Metal-binding</keyword>
<feature type="region of interest" description="Disordered" evidence="6">
    <location>
        <begin position="238"/>
        <end position="271"/>
    </location>
</feature>
<dbReference type="Gene3D" id="3.40.50.280">
    <property type="entry name" value="Cobalamin-binding domain"/>
    <property type="match status" value="1"/>
</dbReference>
<protein>
    <submittedName>
        <fullName evidence="8">RiPP maturation radical SAM protein 1</fullName>
    </submittedName>
</protein>
<feature type="compositionally biased region" description="Gly residues" evidence="6">
    <location>
        <begin position="238"/>
        <end position="249"/>
    </location>
</feature>
<evidence type="ECO:0000256" key="5">
    <source>
        <dbReference type="ARBA" id="ARBA00023014"/>
    </source>
</evidence>